<accession>A0A8H3UL64</accession>
<dbReference type="EMBL" id="WNWR01000681">
    <property type="protein sequence ID" value="KAE9971331.1"/>
    <property type="molecule type" value="Genomic_DNA"/>
</dbReference>
<evidence type="ECO:0000256" key="1">
    <source>
        <dbReference type="SAM" id="SignalP"/>
    </source>
</evidence>
<evidence type="ECO:0000313" key="3">
    <source>
        <dbReference type="Proteomes" id="UP000490939"/>
    </source>
</evidence>
<feature type="signal peptide" evidence="1">
    <location>
        <begin position="1"/>
        <end position="18"/>
    </location>
</feature>
<proteinExistence type="predicted"/>
<keyword evidence="3" id="KW-1185">Reference proteome</keyword>
<organism evidence="2 3">
    <name type="scientific">Venturia inaequalis</name>
    <name type="common">Apple scab fungus</name>
    <dbReference type="NCBI Taxonomy" id="5025"/>
    <lineage>
        <taxon>Eukaryota</taxon>
        <taxon>Fungi</taxon>
        <taxon>Dikarya</taxon>
        <taxon>Ascomycota</taxon>
        <taxon>Pezizomycotina</taxon>
        <taxon>Dothideomycetes</taxon>
        <taxon>Pleosporomycetidae</taxon>
        <taxon>Venturiales</taxon>
        <taxon>Venturiaceae</taxon>
        <taxon>Venturia</taxon>
    </lineage>
</organism>
<gene>
    <name evidence="2" type="ORF">EG327_009924</name>
</gene>
<dbReference type="AlphaFoldDB" id="A0A8H3UL64"/>
<comment type="caution">
    <text evidence="2">The sequence shown here is derived from an EMBL/GenBank/DDBJ whole genome shotgun (WGS) entry which is preliminary data.</text>
</comment>
<feature type="chain" id="PRO_5034880899" evidence="1">
    <location>
        <begin position="19"/>
        <end position="98"/>
    </location>
</feature>
<evidence type="ECO:0000313" key="2">
    <source>
        <dbReference type="EMBL" id="KAE9971331.1"/>
    </source>
</evidence>
<reference evidence="2 3" key="1">
    <citation type="submission" date="2019-07" db="EMBL/GenBank/DDBJ databases">
        <title>Venturia inaequalis Genome Resource.</title>
        <authorList>
            <person name="Lichtner F.J."/>
        </authorList>
    </citation>
    <scope>NUCLEOTIDE SEQUENCE [LARGE SCALE GENOMIC DNA]</scope>
    <source>
        <strain evidence="2 3">DMI_063113</strain>
    </source>
</reference>
<dbReference type="Proteomes" id="UP000490939">
    <property type="component" value="Unassembled WGS sequence"/>
</dbReference>
<keyword evidence="1" id="KW-0732">Signal</keyword>
<sequence length="98" mass="11218">MQFQTLLPAILFAQSSFAYQCCFEFVGVQGNYYYAEFLQSGGLQVWRPYGINHPGCEIMINKSGINCGAWRWSMAQNTCPGDRPFQHIGVTYEKFRCV</sequence>
<name>A0A8H3UL64_VENIN</name>
<protein>
    <submittedName>
        <fullName evidence="2">Uncharacterized protein</fullName>
    </submittedName>
</protein>